<sequence length="331" mass="36186">MRAAAVETPPPDAFPKAGKAETDRPVSEETLIAAERAETAGLRLVLVTGMSGAGRSTALKVLEDEGYEAIDNLPLSLLDAVVGEVGLKRPIAVGVDIRTRDFAVAPVLEQLDALTGDRRFATTLLFVDCEDEVLGRRFTETRRRHPLAEDRPVADGIAAERRLVAPLRERADLMIDSSRLTPADFRAQVLGHLDLGSGGGMAVFVTSFSFRQGLPREADLVFDVRFLSNPHYDPDLRPLSGRDDAVAAFVEKDPGFAPFFDHLTGMLEPLLPRYEREGKSYLTIAVGCTGGRHRSVFTAERLAAWLGEQDRRVHLGHRDIARDPQRAAGKA</sequence>
<dbReference type="Pfam" id="PF03668">
    <property type="entry name" value="RapZ-like_N"/>
    <property type="match status" value="1"/>
</dbReference>
<dbReference type="GO" id="GO:0005525">
    <property type="term" value="F:GTP binding"/>
    <property type="evidence" value="ECO:0007669"/>
    <property type="project" value="UniProtKB-UniRule"/>
</dbReference>
<evidence type="ECO:0000259" key="6">
    <source>
        <dbReference type="Pfam" id="PF03668"/>
    </source>
</evidence>
<feature type="domain" description="RapZ C-terminal" evidence="7">
    <location>
        <begin position="201"/>
        <end position="320"/>
    </location>
</feature>
<proteinExistence type="inferred from homology"/>
<feature type="domain" description="RapZ-like N-terminal" evidence="6">
    <location>
        <begin position="43"/>
        <end position="192"/>
    </location>
</feature>
<organism evidence="8 9">
    <name type="scientific">Pelagibius litoralis</name>
    <dbReference type="NCBI Taxonomy" id="374515"/>
    <lineage>
        <taxon>Bacteria</taxon>
        <taxon>Pseudomonadati</taxon>
        <taxon>Pseudomonadota</taxon>
        <taxon>Alphaproteobacteria</taxon>
        <taxon>Rhodospirillales</taxon>
        <taxon>Rhodovibrionaceae</taxon>
        <taxon>Pelagibius</taxon>
    </lineage>
</organism>
<dbReference type="InterPro" id="IPR005337">
    <property type="entry name" value="RapZ-like"/>
</dbReference>
<keyword evidence="2 4" id="KW-0067">ATP-binding</keyword>
<dbReference type="HAMAP" id="MF_00636">
    <property type="entry name" value="RapZ_like"/>
    <property type="match status" value="1"/>
</dbReference>
<evidence type="ECO:0000256" key="2">
    <source>
        <dbReference type="ARBA" id="ARBA00022840"/>
    </source>
</evidence>
<evidence type="ECO:0000313" key="8">
    <source>
        <dbReference type="EMBL" id="NIA68012.1"/>
    </source>
</evidence>
<gene>
    <name evidence="8" type="primary">rapZ</name>
    <name evidence="8" type="ORF">HBA54_05350</name>
</gene>
<protein>
    <submittedName>
        <fullName evidence="8">RNase adapter RapZ</fullName>
    </submittedName>
</protein>
<reference evidence="8" key="1">
    <citation type="submission" date="2020-03" db="EMBL/GenBank/DDBJ databases">
        <title>Genome of Pelagibius litoralis DSM 21314T.</title>
        <authorList>
            <person name="Wang G."/>
        </authorList>
    </citation>
    <scope>NUCLEOTIDE SEQUENCE</scope>
    <source>
        <strain evidence="8">DSM 21314</strain>
    </source>
</reference>
<evidence type="ECO:0000256" key="3">
    <source>
        <dbReference type="ARBA" id="ARBA00023134"/>
    </source>
</evidence>
<evidence type="ECO:0000256" key="5">
    <source>
        <dbReference type="SAM" id="MobiDB-lite"/>
    </source>
</evidence>
<evidence type="ECO:0000256" key="1">
    <source>
        <dbReference type="ARBA" id="ARBA00022741"/>
    </source>
</evidence>
<keyword evidence="1 4" id="KW-0547">Nucleotide-binding</keyword>
<feature type="binding site" evidence="4">
    <location>
        <begin position="96"/>
        <end position="99"/>
    </location>
    <ligand>
        <name>GTP</name>
        <dbReference type="ChEBI" id="CHEBI:37565"/>
    </ligand>
</feature>
<accession>A0A967EV56</accession>
<keyword evidence="9" id="KW-1185">Reference proteome</keyword>
<dbReference type="EMBL" id="JAAQPH010000003">
    <property type="protein sequence ID" value="NIA68012.1"/>
    <property type="molecule type" value="Genomic_DNA"/>
</dbReference>
<dbReference type="AlphaFoldDB" id="A0A967EV56"/>
<dbReference type="PIRSF" id="PIRSF005052">
    <property type="entry name" value="P-loopkin"/>
    <property type="match status" value="1"/>
</dbReference>
<dbReference type="SUPFAM" id="SSF52540">
    <property type="entry name" value="P-loop containing nucleoside triphosphate hydrolases"/>
    <property type="match status" value="1"/>
</dbReference>
<dbReference type="NCBIfam" id="NF003828">
    <property type="entry name" value="PRK05416.1"/>
    <property type="match status" value="1"/>
</dbReference>
<comment type="caution">
    <text evidence="8">The sequence shown here is derived from an EMBL/GenBank/DDBJ whole genome shotgun (WGS) entry which is preliminary data.</text>
</comment>
<dbReference type="PANTHER" id="PTHR30448:SF0">
    <property type="entry name" value="RNASE ADAPTER PROTEIN RAPZ"/>
    <property type="match status" value="1"/>
</dbReference>
<dbReference type="InterPro" id="IPR053930">
    <property type="entry name" value="RapZ-like_N"/>
</dbReference>
<dbReference type="Proteomes" id="UP000761264">
    <property type="component" value="Unassembled WGS sequence"/>
</dbReference>
<dbReference type="InterPro" id="IPR053931">
    <property type="entry name" value="RapZ_C"/>
</dbReference>
<keyword evidence="3 4" id="KW-0342">GTP-binding</keyword>
<evidence type="ECO:0000256" key="4">
    <source>
        <dbReference type="HAMAP-Rule" id="MF_00636"/>
    </source>
</evidence>
<evidence type="ECO:0000313" key="9">
    <source>
        <dbReference type="Proteomes" id="UP000761264"/>
    </source>
</evidence>
<dbReference type="PANTHER" id="PTHR30448">
    <property type="entry name" value="RNASE ADAPTER PROTEIN RAPZ"/>
    <property type="match status" value="1"/>
</dbReference>
<dbReference type="Pfam" id="PF22740">
    <property type="entry name" value="PapZ_C"/>
    <property type="match status" value="1"/>
</dbReference>
<feature type="binding site" evidence="4">
    <location>
        <begin position="49"/>
        <end position="56"/>
    </location>
    <ligand>
        <name>ATP</name>
        <dbReference type="ChEBI" id="CHEBI:30616"/>
    </ligand>
</feature>
<dbReference type="InterPro" id="IPR027417">
    <property type="entry name" value="P-loop_NTPase"/>
</dbReference>
<evidence type="ECO:0000259" key="7">
    <source>
        <dbReference type="Pfam" id="PF22740"/>
    </source>
</evidence>
<dbReference type="GO" id="GO:0005524">
    <property type="term" value="F:ATP binding"/>
    <property type="evidence" value="ECO:0007669"/>
    <property type="project" value="UniProtKB-UniRule"/>
</dbReference>
<feature type="region of interest" description="Disordered" evidence="5">
    <location>
        <begin position="1"/>
        <end position="25"/>
    </location>
</feature>
<name>A0A967EV56_9PROT</name>